<name>A0A2V1DSW0_9PLEO</name>
<proteinExistence type="predicted"/>
<keyword evidence="2" id="KW-1185">Reference proteome</keyword>
<dbReference type="EMBL" id="KZ805375">
    <property type="protein sequence ID" value="PVI00334.1"/>
    <property type="molecule type" value="Genomic_DNA"/>
</dbReference>
<organism evidence="1 2">
    <name type="scientific">Periconia macrospinosa</name>
    <dbReference type="NCBI Taxonomy" id="97972"/>
    <lineage>
        <taxon>Eukaryota</taxon>
        <taxon>Fungi</taxon>
        <taxon>Dikarya</taxon>
        <taxon>Ascomycota</taxon>
        <taxon>Pezizomycotina</taxon>
        <taxon>Dothideomycetes</taxon>
        <taxon>Pleosporomycetidae</taxon>
        <taxon>Pleosporales</taxon>
        <taxon>Massarineae</taxon>
        <taxon>Periconiaceae</taxon>
        <taxon>Periconia</taxon>
    </lineage>
</organism>
<sequence length="147" mass="16157">MIRTLQKKITLVSTSFVCIDTAFAAIAEYSWAFQWSLTAKNRVLSVYSPCFCSDACGARMSLSPLDHDCRDFIVQLGRNCSLSKIYRRIIVVVQTNYATGDCCCLSVVRASVERYGKSRLWAGVVDIMACGKGNFEQRGGIGGAAFV</sequence>
<evidence type="ECO:0000313" key="2">
    <source>
        <dbReference type="Proteomes" id="UP000244855"/>
    </source>
</evidence>
<evidence type="ECO:0000313" key="1">
    <source>
        <dbReference type="EMBL" id="PVI00334.1"/>
    </source>
</evidence>
<protein>
    <submittedName>
        <fullName evidence="1">Uncharacterized protein</fullName>
    </submittedName>
</protein>
<reference evidence="1 2" key="1">
    <citation type="journal article" date="2018" name="Sci. Rep.">
        <title>Comparative genomics provides insights into the lifestyle and reveals functional heterogeneity of dark septate endophytic fungi.</title>
        <authorList>
            <person name="Knapp D.G."/>
            <person name="Nemeth J.B."/>
            <person name="Barry K."/>
            <person name="Hainaut M."/>
            <person name="Henrissat B."/>
            <person name="Johnson J."/>
            <person name="Kuo A."/>
            <person name="Lim J.H.P."/>
            <person name="Lipzen A."/>
            <person name="Nolan M."/>
            <person name="Ohm R.A."/>
            <person name="Tamas L."/>
            <person name="Grigoriev I.V."/>
            <person name="Spatafora J.W."/>
            <person name="Nagy L.G."/>
            <person name="Kovacs G.M."/>
        </authorList>
    </citation>
    <scope>NUCLEOTIDE SEQUENCE [LARGE SCALE GENOMIC DNA]</scope>
    <source>
        <strain evidence="1 2">DSE2036</strain>
    </source>
</reference>
<gene>
    <name evidence="1" type="ORF">DM02DRAFT_396375</name>
</gene>
<dbReference type="Proteomes" id="UP000244855">
    <property type="component" value="Unassembled WGS sequence"/>
</dbReference>
<dbReference type="AlphaFoldDB" id="A0A2V1DSW0"/>
<accession>A0A2V1DSW0</accession>